<dbReference type="EMBL" id="LNXV01000029">
    <property type="protein sequence ID" value="KTC81479.1"/>
    <property type="molecule type" value="Genomic_DNA"/>
</dbReference>
<evidence type="ECO:0000313" key="5">
    <source>
        <dbReference type="Proteomes" id="UP000054742"/>
    </source>
</evidence>
<dbReference type="Proteomes" id="UP000054742">
    <property type="component" value="Unassembled WGS sequence"/>
</dbReference>
<reference evidence="4 5" key="1">
    <citation type="submission" date="2015-11" db="EMBL/GenBank/DDBJ databases">
        <title>Genomic analysis of 38 Legionella species identifies large and diverse effector repertoires.</title>
        <authorList>
            <person name="Burstein D."/>
            <person name="Amaro F."/>
            <person name="Zusman T."/>
            <person name="Lifshitz Z."/>
            <person name="Cohen O."/>
            <person name="Gilbert J.A."/>
            <person name="Pupko T."/>
            <person name="Shuman H.A."/>
            <person name="Segal G."/>
        </authorList>
    </citation>
    <scope>NUCLEOTIDE SEQUENCE [LARGE SCALE GENOMIC DNA]</scope>
    <source>
        <strain evidence="4 5">ATCC 43878</strain>
    </source>
</reference>
<feature type="domain" description="Nudix hydrolase" evidence="3">
    <location>
        <begin position="18"/>
        <end position="140"/>
    </location>
</feature>
<evidence type="ECO:0000256" key="1">
    <source>
        <dbReference type="ARBA" id="ARBA00001946"/>
    </source>
</evidence>
<dbReference type="InterPro" id="IPR020084">
    <property type="entry name" value="NUDIX_hydrolase_CS"/>
</dbReference>
<evidence type="ECO:0000256" key="2">
    <source>
        <dbReference type="ARBA" id="ARBA00022801"/>
    </source>
</evidence>
<dbReference type="AlphaFoldDB" id="A0A0W0SDM3"/>
<organism evidence="4 5">
    <name type="scientific">Legionella brunensis</name>
    <dbReference type="NCBI Taxonomy" id="29422"/>
    <lineage>
        <taxon>Bacteria</taxon>
        <taxon>Pseudomonadati</taxon>
        <taxon>Pseudomonadota</taxon>
        <taxon>Gammaproteobacteria</taxon>
        <taxon>Legionellales</taxon>
        <taxon>Legionellaceae</taxon>
        <taxon>Legionella</taxon>
    </lineage>
</organism>
<dbReference type="PROSITE" id="PS00893">
    <property type="entry name" value="NUDIX_BOX"/>
    <property type="match status" value="1"/>
</dbReference>
<dbReference type="InterPro" id="IPR015797">
    <property type="entry name" value="NUDIX_hydrolase-like_dom_sf"/>
</dbReference>
<dbReference type="STRING" id="29422.Lbru_1999"/>
<dbReference type="PROSITE" id="PS51462">
    <property type="entry name" value="NUDIX"/>
    <property type="match status" value="1"/>
</dbReference>
<keyword evidence="2" id="KW-0378">Hydrolase</keyword>
<evidence type="ECO:0000313" key="4">
    <source>
        <dbReference type="EMBL" id="KTC81479.1"/>
    </source>
</evidence>
<dbReference type="Pfam" id="PF00293">
    <property type="entry name" value="NUDIX"/>
    <property type="match status" value="1"/>
</dbReference>
<dbReference type="PANTHER" id="PTHR43046">
    <property type="entry name" value="GDP-MANNOSE MANNOSYL HYDROLASE"/>
    <property type="match status" value="1"/>
</dbReference>
<sequence length="148" mass="17308">MRHFLWKIKSIFLSLLPLKTVGARALVIKDDKVLLIKHSYISGWYTIGGGVKRGETPVQAVQRELFEEVGIKCLTEPRLFNVYHSSKEKRDDYIVFYLIENFAKEVMTSVEISDARWFDLQNLPEDISPATQRRIEEYKGSRGIDERW</sequence>
<dbReference type="SUPFAM" id="SSF55811">
    <property type="entry name" value="Nudix"/>
    <property type="match status" value="1"/>
</dbReference>
<comment type="caution">
    <text evidence="4">The sequence shown here is derived from an EMBL/GenBank/DDBJ whole genome shotgun (WGS) entry which is preliminary data.</text>
</comment>
<accession>A0A0W0SDM3</accession>
<evidence type="ECO:0000259" key="3">
    <source>
        <dbReference type="PROSITE" id="PS51462"/>
    </source>
</evidence>
<dbReference type="GO" id="GO:0016787">
    <property type="term" value="F:hydrolase activity"/>
    <property type="evidence" value="ECO:0007669"/>
    <property type="project" value="UniProtKB-KW"/>
</dbReference>
<gene>
    <name evidence="4" type="ORF">Lbru_1999</name>
</gene>
<keyword evidence="5" id="KW-1185">Reference proteome</keyword>
<dbReference type="OrthoDB" id="9791228at2"/>
<dbReference type="RefSeq" id="WP_058441993.1">
    <property type="nucleotide sequence ID" value="NZ_CAAAHU010000005.1"/>
</dbReference>
<dbReference type="Gene3D" id="3.90.79.10">
    <property type="entry name" value="Nucleoside Triphosphate Pyrophosphohydrolase"/>
    <property type="match status" value="1"/>
</dbReference>
<comment type="cofactor">
    <cofactor evidence="1">
        <name>Mg(2+)</name>
        <dbReference type="ChEBI" id="CHEBI:18420"/>
    </cofactor>
</comment>
<dbReference type="PANTHER" id="PTHR43046:SF14">
    <property type="entry name" value="MUTT_NUDIX FAMILY PROTEIN"/>
    <property type="match status" value="1"/>
</dbReference>
<proteinExistence type="predicted"/>
<protein>
    <submittedName>
        <fullName evidence="4">MutT/nudix family protein</fullName>
    </submittedName>
</protein>
<dbReference type="PATRIC" id="fig|29422.6.peg.2131"/>
<dbReference type="InterPro" id="IPR000086">
    <property type="entry name" value="NUDIX_hydrolase_dom"/>
</dbReference>
<name>A0A0W0SDM3_9GAMM</name>